<evidence type="ECO:0000313" key="3">
    <source>
        <dbReference type="Proteomes" id="UP000358159"/>
    </source>
</evidence>
<dbReference type="EMBL" id="VZAZ01000009">
    <property type="protein sequence ID" value="MQO54561.1"/>
    <property type="molecule type" value="Genomic_DNA"/>
</dbReference>
<sequence length="67" mass="7577">MEKDYQNNNSISDAANNNEESNKPEHEIKVEIVSIEVVGEDTPPKHSKKYERWVTTAFCPSLFGLPA</sequence>
<comment type="caution">
    <text evidence="2">The sequence shown here is derived from an EMBL/GenBank/DDBJ whole genome shotgun (WGS) entry which is preliminary data.</text>
</comment>
<feature type="compositionally biased region" description="Low complexity" evidence="1">
    <location>
        <begin position="7"/>
        <end position="19"/>
    </location>
</feature>
<evidence type="ECO:0000313" key="2">
    <source>
        <dbReference type="EMBL" id="MQO54561.1"/>
    </source>
</evidence>
<evidence type="ECO:0000256" key="1">
    <source>
        <dbReference type="SAM" id="MobiDB-lite"/>
    </source>
</evidence>
<organism evidence="2 3">
    <name type="scientific">Segatella copri</name>
    <dbReference type="NCBI Taxonomy" id="165179"/>
    <lineage>
        <taxon>Bacteria</taxon>
        <taxon>Pseudomonadati</taxon>
        <taxon>Bacteroidota</taxon>
        <taxon>Bacteroidia</taxon>
        <taxon>Bacteroidales</taxon>
        <taxon>Prevotellaceae</taxon>
        <taxon>Segatella</taxon>
    </lineage>
</organism>
<dbReference type="Proteomes" id="UP000358159">
    <property type="component" value="Unassembled WGS sequence"/>
</dbReference>
<dbReference type="RefSeq" id="WP_153073383.1">
    <property type="nucleotide sequence ID" value="NZ_JAHRGK010000025.1"/>
</dbReference>
<dbReference type="AlphaFoldDB" id="A0A5P0VTM9"/>
<gene>
    <name evidence="2" type="ORF">F7D42_02320</name>
</gene>
<accession>A0A5P0VTM9</accession>
<feature type="region of interest" description="Disordered" evidence="1">
    <location>
        <begin position="1"/>
        <end position="26"/>
    </location>
</feature>
<proteinExistence type="predicted"/>
<protein>
    <submittedName>
        <fullName evidence="2">Uncharacterized protein</fullName>
    </submittedName>
</protein>
<reference evidence="2 3" key="1">
    <citation type="submission" date="2019-09" db="EMBL/GenBank/DDBJ databases">
        <title>Distinct polysaccharide growth profiles of human intestinal Prevotella copri isolates.</title>
        <authorList>
            <person name="Fehlner-Peach H."/>
            <person name="Magnabosco C."/>
            <person name="Raghavan V."/>
            <person name="Scher J.U."/>
            <person name="Tett A."/>
            <person name="Cox L.M."/>
            <person name="Gottsegen C."/>
            <person name="Watters A."/>
            <person name="Wiltshire- Gordon J.D."/>
            <person name="Segata N."/>
            <person name="Bonneau R."/>
            <person name="Littman D.R."/>
        </authorList>
    </citation>
    <scope>NUCLEOTIDE SEQUENCE [LARGE SCALE GENOMIC DNA]</scope>
    <source>
        <strain evidence="2 3">BVe41219</strain>
    </source>
</reference>
<name>A0A5P0VTM9_9BACT</name>